<dbReference type="OMA" id="CMLPAIA"/>
<sequence>MRPRSKLLSKGELLLPTISEGTEETPRDLNETNTQRVAEGVSSDDYLLSICHLAHPTFPTSDVSPSAHQVDGVYERRRASRHSETKSLAINHKQNGVRQVECNEILGSSDPLEYLYGHHNNLSTCQSRFNACPHDGSQRESEWERPARSRAHSIPHCSKASGIPSKFHSILFCHNLHSH</sequence>
<feature type="region of interest" description="Disordered" evidence="1">
    <location>
        <begin position="136"/>
        <end position="157"/>
    </location>
</feature>
<dbReference type="GO" id="GO:0010506">
    <property type="term" value="P:regulation of autophagy"/>
    <property type="evidence" value="ECO:0007669"/>
    <property type="project" value="TreeGrafter"/>
</dbReference>
<keyword evidence="3" id="KW-1185">Reference proteome</keyword>
<dbReference type="PANTHER" id="PTHR15426">
    <property type="entry name" value="PROTEIN DEPP1"/>
    <property type="match status" value="1"/>
</dbReference>
<dbReference type="GO" id="GO:0005739">
    <property type="term" value="C:mitochondrion"/>
    <property type="evidence" value="ECO:0007669"/>
    <property type="project" value="TreeGrafter"/>
</dbReference>
<feature type="compositionally biased region" description="Basic and acidic residues" evidence="1">
    <location>
        <begin position="136"/>
        <end position="147"/>
    </location>
</feature>
<accession>A0A3Q3DIF1</accession>
<name>A0A3Q3DIF1_HIPCM</name>
<dbReference type="Ensembl" id="ENSHCOT00000020247.1">
    <property type="protein sequence ID" value="ENSHCOP00000013040.1"/>
    <property type="gene ID" value="ENSHCOG00000016118.1"/>
</dbReference>
<evidence type="ECO:0000313" key="2">
    <source>
        <dbReference type="Ensembl" id="ENSHCOP00000013040.1"/>
    </source>
</evidence>
<dbReference type="GeneTree" id="ENSGT00980000198948"/>
<organism evidence="2 3">
    <name type="scientific">Hippocampus comes</name>
    <name type="common">Tiger tail seahorse</name>
    <dbReference type="NCBI Taxonomy" id="109280"/>
    <lineage>
        <taxon>Eukaryota</taxon>
        <taxon>Metazoa</taxon>
        <taxon>Chordata</taxon>
        <taxon>Craniata</taxon>
        <taxon>Vertebrata</taxon>
        <taxon>Euteleostomi</taxon>
        <taxon>Actinopterygii</taxon>
        <taxon>Neopterygii</taxon>
        <taxon>Teleostei</taxon>
        <taxon>Neoteleostei</taxon>
        <taxon>Acanthomorphata</taxon>
        <taxon>Syngnathiaria</taxon>
        <taxon>Syngnathiformes</taxon>
        <taxon>Syngnathoidei</taxon>
        <taxon>Syngnathidae</taxon>
        <taxon>Hippocampus</taxon>
    </lineage>
</organism>
<evidence type="ECO:0000256" key="1">
    <source>
        <dbReference type="SAM" id="MobiDB-lite"/>
    </source>
</evidence>
<protein>
    <submittedName>
        <fullName evidence="2">Uncharacterized protein</fullName>
    </submittedName>
</protein>
<dbReference type="AlphaFoldDB" id="A0A3Q3DIF1"/>
<dbReference type="PANTHER" id="PTHR15426:SF6">
    <property type="entry name" value="PROTEIN DEPP1"/>
    <property type="match status" value="1"/>
</dbReference>
<evidence type="ECO:0000313" key="3">
    <source>
        <dbReference type="Proteomes" id="UP000264820"/>
    </source>
</evidence>
<proteinExistence type="predicted"/>
<reference evidence="2" key="1">
    <citation type="submission" date="2025-08" db="UniProtKB">
        <authorList>
            <consortium name="Ensembl"/>
        </authorList>
    </citation>
    <scope>IDENTIFICATION</scope>
</reference>
<reference evidence="2" key="2">
    <citation type="submission" date="2025-09" db="UniProtKB">
        <authorList>
            <consortium name="Ensembl"/>
        </authorList>
    </citation>
    <scope>IDENTIFICATION</scope>
</reference>
<dbReference type="InterPro" id="IPR020133">
    <property type="entry name" value="DEPP"/>
</dbReference>
<dbReference type="Proteomes" id="UP000264820">
    <property type="component" value="Unplaced"/>
</dbReference>